<dbReference type="InterPro" id="IPR038077">
    <property type="entry name" value="Troponin_sf"/>
</dbReference>
<feature type="compositionally biased region" description="Basic and acidic residues" evidence="2">
    <location>
        <begin position="29"/>
        <end position="40"/>
    </location>
</feature>
<feature type="coiled-coil region" evidence="1">
    <location>
        <begin position="71"/>
        <end position="98"/>
    </location>
</feature>
<evidence type="ECO:0000256" key="1">
    <source>
        <dbReference type="SAM" id="Coils"/>
    </source>
</evidence>
<feature type="signal peptide" evidence="3">
    <location>
        <begin position="1"/>
        <end position="18"/>
    </location>
</feature>
<evidence type="ECO:0000256" key="2">
    <source>
        <dbReference type="SAM" id="MobiDB-lite"/>
    </source>
</evidence>
<name>A0A699IUG2_TANCI</name>
<organism evidence="4">
    <name type="scientific">Tanacetum cinerariifolium</name>
    <name type="common">Dalmatian daisy</name>
    <name type="synonym">Chrysanthemum cinerariifolium</name>
    <dbReference type="NCBI Taxonomy" id="118510"/>
    <lineage>
        <taxon>Eukaryota</taxon>
        <taxon>Viridiplantae</taxon>
        <taxon>Streptophyta</taxon>
        <taxon>Embryophyta</taxon>
        <taxon>Tracheophyta</taxon>
        <taxon>Spermatophyta</taxon>
        <taxon>Magnoliopsida</taxon>
        <taxon>eudicotyledons</taxon>
        <taxon>Gunneridae</taxon>
        <taxon>Pentapetalae</taxon>
        <taxon>asterids</taxon>
        <taxon>campanulids</taxon>
        <taxon>Asterales</taxon>
        <taxon>Asteraceae</taxon>
        <taxon>Asteroideae</taxon>
        <taxon>Anthemideae</taxon>
        <taxon>Anthemidinae</taxon>
        <taxon>Tanacetum</taxon>
    </lineage>
</organism>
<proteinExistence type="predicted"/>
<evidence type="ECO:0000256" key="3">
    <source>
        <dbReference type="SAM" id="SignalP"/>
    </source>
</evidence>
<dbReference type="SUPFAM" id="SSF90250">
    <property type="entry name" value="Troponin coil-coiled subunits"/>
    <property type="match status" value="1"/>
</dbReference>
<reference evidence="4" key="1">
    <citation type="journal article" date="2019" name="Sci. Rep.">
        <title>Draft genome of Tanacetum cinerariifolium, the natural source of mosquito coil.</title>
        <authorList>
            <person name="Yamashiro T."/>
            <person name="Shiraishi A."/>
            <person name="Satake H."/>
            <person name="Nakayama K."/>
        </authorList>
    </citation>
    <scope>NUCLEOTIDE SEQUENCE</scope>
</reference>
<sequence length="188" mass="21154">MIADAIVLLNSFQVVVLALRHCRMEATEVPHTEPQAKERVPTPFNDPLPSGEDRLQLNELMDICTKLSDSVLSLKQTKTNQAAEIEKLKERVKKLEGKKKNRTHGLKRLYKVGLTFRVESSKDEEGLGTQEDASKQGRIAEIDANEDLLLIDETAQDQRMIKDQDLFGVHDLDGDEVFVGVTTIEDVE</sequence>
<dbReference type="AlphaFoldDB" id="A0A699IUG2"/>
<accession>A0A699IUG2</accession>
<keyword evidence="3" id="KW-0732">Signal</keyword>
<gene>
    <name evidence="4" type="ORF">Tci_558872</name>
</gene>
<feature type="chain" id="PRO_5025656679" evidence="3">
    <location>
        <begin position="19"/>
        <end position="188"/>
    </location>
</feature>
<dbReference type="EMBL" id="BKCJ010334861">
    <property type="protein sequence ID" value="GEZ86899.1"/>
    <property type="molecule type" value="Genomic_DNA"/>
</dbReference>
<feature type="region of interest" description="Disordered" evidence="2">
    <location>
        <begin position="29"/>
        <end position="49"/>
    </location>
</feature>
<comment type="caution">
    <text evidence="4">The sequence shown here is derived from an EMBL/GenBank/DDBJ whole genome shotgun (WGS) entry which is preliminary data.</text>
</comment>
<protein>
    <submittedName>
        <fullName evidence="4">Uncharacterized protein</fullName>
    </submittedName>
</protein>
<evidence type="ECO:0000313" key="4">
    <source>
        <dbReference type="EMBL" id="GEZ86899.1"/>
    </source>
</evidence>
<keyword evidence="1" id="KW-0175">Coiled coil</keyword>